<reference evidence="1" key="1">
    <citation type="submission" date="2014-09" db="EMBL/GenBank/DDBJ databases">
        <authorList>
            <person name="Magalhaes I.L.F."/>
            <person name="Oliveira U."/>
            <person name="Santos F.R."/>
            <person name="Vidigal T.H.D.A."/>
            <person name="Brescovit A.D."/>
            <person name="Santos A.J."/>
        </authorList>
    </citation>
    <scope>NUCLEOTIDE SEQUENCE</scope>
    <source>
        <tissue evidence="1">Shoot tissue taken approximately 20 cm above the soil surface</tissue>
    </source>
</reference>
<evidence type="ECO:0000313" key="1">
    <source>
        <dbReference type="EMBL" id="JAD32560.1"/>
    </source>
</evidence>
<dbReference type="EMBL" id="GBRH01265335">
    <property type="protein sequence ID" value="JAD32560.1"/>
    <property type="molecule type" value="Transcribed_RNA"/>
</dbReference>
<proteinExistence type="predicted"/>
<accession>A0A0A8Z724</accession>
<protein>
    <submittedName>
        <fullName evidence="1">Uncharacterized protein</fullName>
    </submittedName>
</protein>
<dbReference type="AlphaFoldDB" id="A0A0A8Z724"/>
<reference evidence="1" key="2">
    <citation type="journal article" date="2015" name="Data Brief">
        <title>Shoot transcriptome of the giant reed, Arundo donax.</title>
        <authorList>
            <person name="Barrero R.A."/>
            <person name="Guerrero F.D."/>
            <person name="Moolhuijzen P."/>
            <person name="Goolsby J.A."/>
            <person name="Tidwell J."/>
            <person name="Bellgard S.E."/>
            <person name="Bellgard M.I."/>
        </authorList>
    </citation>
    <scope>NUCLEOTIDE SEQUENCE</scope>
    <source>
        <tissue evidence="1">Shoot tissue taken approximately 20 cm above the soil surface</tissue>
    </source>
</reference>
<name>A0A0A8Z724_ARUDO</name>
<sequence>MTFYWYCESVISGVLFWSVWGSNVL</sequence>
<organism evidence="1">
    <name type="scientific">Arundo donax</name>
    <name type="common">Giant reed</name>
    <name type="synonym">Donax arundinaceus</name>
    <dbReference type="NCBI Taxonomy" id="35708"/>
    <lineage>
        <taxon>Eukaryota</taxon>
        <taxon>Viridiplantae</taxon>
        <taxon>Streptophyta</taxon>
        <taxon>Embryophyta</taxon>
        <taxon>Tracheophyta</taxon>
        <taxon>Spermatophyta</taxon>
        <taxon>Magnoliopsida</taxon>
        <taxon>Liliopsida</taxon>
        <taxon>Poales</taxon>
        <taxon>Poaceae</taxon>
        <taxon>PACMAD clade</taxon>
        <taxon>Arundinoideae</taxon>
        <taxon>Arundineae</taxon>
        <taxon>Arundo</taxon>
    </lineage>
</organism>